<reference evidence="1" key="1">
    <citation type="submission" date="2020-05" db="EMBL/GenBank/DDBJ databases">
        <title>Large-scale comparative analyses of tick genomes elucidate their genetic diversity and vector capacities.</title>
        <authorList>
            <person name="Jia N."/>
            <person name="Wang J."/>
            <person name="Shi W."/>
            <person name="Du L."/>
            <person name="Sun Y."/>
            <person name="Zhan W."/>
            <person name="Jiang J."/>
            <person name="Wang Q."/>
            <person name="Zhang B."/>
            <person name="Ji P."/>
            <person name="Sakyi L.B."/>
            <person name="Cui X."/>
            <person name="Yuan T."/>
            <person name="Jiang B."/>
            <person name="Yang W."/>
            <person name="Lam T.T.-Y."/>
            <person name="Chang Q."/>
            <person name="Ding S."/>
            <person name="Wang X."/>
            <person name="Zhu J."/>
            <person name="Ruan X."/>
            <person name="Zhao L."/>
            <person name="Wei J."/>
            <person name="Que T."/>
            <person name="Du C."/>
            <person name="Cheng J."/>
            <person name="Dai P."/>
            <person name="Han X."/>
            <person name="Huang E."/>
            <person name="Gao Y."/>
            <person name="Liu J."/>
            <person name="Shao H."/>
            <person name="Ye R."/>
            <person name="Li L."/>
            <person name="Wei W."/>
            <person name="Wang X."/>
            <person name="Wang C."/>
            <person name="Yang T."/>
            <person name="Huo Q."/>
            <person name="Li W."/>
            <person name="Guo W."/>
            <person name="Chen H."/>
            <person name="Zhou L."/>
            <person name="Ni X."/>
            <person name="Tian J."/>
            <person name="Zhou Y."/>
            <person name="Sheng Y."/>
            <person name="Liu T."/>
            <person name="Pan Y."/>
            <person name="Xia L."/>
            <person name="Li J."/>
            <person name="Zhao F."/>
            <person name="Cao W."/>
        </authorList>
    </citation>
    <scope>NUCLEOTIDE SEQUENCE</scope>
    <source>
        <strain evidence="1">Dsil-2018</strain>
    </source>
</reference>
<sequence length="932" mass="104239">MLYYAYIAYHIVFQDLEHPSLDDDILQDVAPTAPPVASTALPQVHIGYGIVVPSNKWAALMCVPRDSLFCKEGAHVLWTAADLKELNVKGQVCRRFVKNPESTAKKPMTPKKLLALNSGAINTGSCTETACQTEGNVCSISELHAVKDQLRSTKQQLRLCQVKIAKLTAQANRSRRSHQDVQKLSAREKLIFDHWLMKANAKSATAARYKKEWIYDCLLLKIKSTAVYTFLHENEFLPLPNPRTLYGYLRNLKADFGFDSTLFTVLCEKLKSVPERERRGVLMFDEMSVRKSVHIRESDMALLGKVDFAEHTRPGDHSKDGDHVLVFLFRPFLGGWSQTVGTFCASGAAPGSIVAKLLLQCIVHLTNAGVVVDAVTCDNSTSNQSALRSLGVNGDMHKLQTCFENPCEPSKQVHVVIDPPHIFKCIRNNLLKVGKFLLPQGQEVFHCHYKDLLDYEEGQAGLRAVPKLTKAHIFPNAFQKMSVKLAVQASHARSYAHESTASAMEFYSEQEDCKKLHGSAATSQFTRTLNKLFDCLNSRRPDHVRFNEAQHIAVLKDSIAWLDNWEKYIKTLPTERQVCFLSKQTCGALRLTLHSSVALIENLLLSGFRYVLVGNFGQDPLERFFGIVRHVAGDGGQPTVQHFLFIYRMLSVNNLVRPPKRASVEGDGPQLLLKLQGLFDKGKPASSQVDMLAVLFDDVLEEPGEAVNNASVPDVTLSTKECILDYLAAKVLTDDEIHALLDESDADLSDSEDIDSFAKDLEEDSDSESELEDNSADTNQQRRGAHTALKWSSGIWLVLDFAIYVGKGTVSVEDMGSSDLEEASSRSLCNAKKGSRYFSVHRSLFYRQKIAEHLVDENIFLTGTVMANRMEVWQQQCHKRDIRRGDSHCKKRHHDPKGLRETEANSDDEEVNARGKKRGKVMLSPLMTSGMT</sequence>
<evidence type="ECO:0000313" key="2">
    <source>
        <dbReference type="Proteomes" id="UP000821865"/>
    </source>
</evidence>
<accession>A0ACB8CW23</accession>
<name>A0ACB8CW23_DERSI</name>
<evidence type="ECO:0000313" key="1">
    <source>
        <dbReference type="EMBL" id="KAH7953465.1"/>
    </source>
</evidence>
<protein>
    <submittedName>
        <fullName evidence="1">Uncharacterized protein</fullName>
    </submittedName>
</protein>
<dbReference type="Proteomes" id="UP000821865">
    <property type="component" value="Chromosome 4"/>
</dbReference>
<dbReference type="EMBL" id="CM023473">
    <property type="protein sequence ID" value="KAH7953465.1"/>
    <property type="molecule type" value="Genomic_DNA"/>
</dbReference>
<organism evidence="1 2">
    <name type="scientific">Dermacentor silvarum</name>
    <name type="common">Tick</name>
    <dbReference type="NCBI Taxonomy" id="543639"/>
    <lineage>
        <taxon>Eukaryota</taxon>
        <taxon>Metazoa</taxon>
        <taxon>Ecdysozoa</taxon>
        <taxon>Arthropoda</taxon>
        <taxon>Chelicerata</taxon>
        <taxon>Arachnida</taxon>
        <taxon>Acari</taxon>
        <taxon>Parasitiformes</taxon>
        <taxon>Ixodida</taxon>
        <taxon>Ixodoidea</taxon>
        <taxon>Ixodidae</taxon>
        <taxon>Rhipicephalinae</taxon>
        <taxon>Dermacentor</taxon>
    </lineage>
</organism>
<proteinExistence type="predicted"/>
<gene>
    <name evidence="1" type="ORF">HPB49_008924</name>
</gene>
<comment type="caution">
    <text evidence="1">The sequence shown here is derived from an EMBL/GenBank/DDBJ whole genome shotgun (WGS) entry which is preliminary data.</text>
</comment>
<keyword evidence="2" id="KW-1185">Reference proteome</keyword>